<protein>
    <submittedName>
        <fullName evidence="1">Uncharacterized protein</fullName>
    </submittedName>
</protein>
<dbReference type="Proteomes" id="UP000316621">
    <property type="component" value="Chromosome 5"/>
</dbReference>
<evidence type="ECO:0000313" key="1">
    <source>
        <dbReference type="EMBL" id="RZC60760.1"/>
    </source>
</evidence>
<proteinExistence type="predicted"/>
<dbReference type="Gramene" id="RZC60760">
    <property type="protein sequence ID" value="RZC60760"/>
    <property type="gene ID" value="C5167_022517"/>
</dbReference>
<gene>
    <name evidence="1" type="ORF">C5167_022517</name>
</gene>
<keyword evidence="2" id="KW-1185">Reference proteome</keyword>
<organism evidence="1 2">
    <name type="scientific">Papaver somniferum</name>
    <name type="common">Opium poppy</name>
    <dbReference type="NCBI Taxonomy" id="3469"/>
    <lineage>
        <taxon>Eukaryota</taxon>
        <taxon>Viridiplantae</taxon>
        <taxon>Streptophyta</taxon>
        <taxon>Embryophyta</taxon>
        <taxon>Tracheophyta</taxon>
        <taxon>Spermatophyta</taxon>
        <taxon>Magnoliopsida</taxon>
        <taxon>Ranunculales</taxon>
        <taxon>Papaveraceae</taxon>
        <taxon>Papaveroideae</taxon>
        <taxon>Papaver</taxon>
    </lineage>
</organism>
<evidence type="ECO:0000313" key="2">
    <source>
        <dbReference type="Proteomes" id="UP000316621"/>
    </source>
</evidence>
<dbReference type="AlphaFoldDB" id="A0A4Y7JL50"/>
<name>A0A4Y7JL50_PAPSO</name>
<reference evidence="1 2" key="1">
    <citation type="journal article" date="2018" name="Science">
        <title>The opium poppy genome and morphinan production.</title>
        <authorList>
            <person name="Guo L."/>
            <person name="Winzer T."/>
            <person name="Yang X."/>
            <person name="Li Y."/>
            <person name="Ning Z."/>
            <person name="He Z."/>
            <person name="Teodor R."/>
            <person name="Lu Y."/>
            <person name="Bowser T.A."/>
            <person name="Graham I.A."/>
            <person name="Ye K."/>
        </authorList>
    </citation>
    <scope>NUCLEOTIDE SEQUENCE [LARGE SCALE GENOMIC DNA]</scope>
    <source>
        <strain evidence="2">cv. HN1</strain>
        <tissue evidence="1">Leaves</tissue>
    </source>
</reference>
<accession>A0A4Y7JL50</accession>
<sequence>MDGNPPEAHFGCGFDALVSVGGLWYPNAPMFGQLNDCKSLVMQIVQCDYTVGNKQQVYPDYIKDMTYRQAHIGIINAPRQLALLV</sequence>
<dbReference type="EMBL" id="CM010719">
    <property type="protein sequence ID" value="RZC60760.1"/>
    <property type="molecule type" value="Genomic_DNA"/>
</dbReference>